<dbReference type="EMBL" id="FNLM01000034">
    <property type="protein sequence ID" value="SDU62547.1"/>
    <property type="molecule type" value="Genomic_DNA"/>
</dbReference>
<evidence type="ECO:0000313" key="3">
    <source>
        <dbReference type="EMBL" id="SDU62547.1"/>
    </source>
</evidence>
<reference evidence="3 4" key="1">
    <citation type="submission" date="2016-10" db="EMBL/GenBank/DDBJ databases">
        <authorList>
            <person name="de Groot N.N."/>
        </authorList>
    </citation>
    <scope>NUCLEOTIDE SEQUENCE [LARGE SCALE GENOMIC DNA]</scope>
    <source>
        <strain evidence="3 4">DSM 44215</strain>
    </source>
</reference>
<dbReference type="SUPFAM" id="SSF53474">
    <property type="entry name" value="alpha/beta-Hydrolases"/>
    <property type="match status" value="1"/>
</dbReference>
<evidence type="ECO:0000313" key="2">
    <source>
        <dbReference type="EMBL" id="MDS1114586.1"/>
    </source>
</evidence>
<dbReference type="RefSeq" id="WP_074851247.1">
    <property type="nucleotide sequence ID" value="NZ_FNLM01000034.1"/>
</dbReference>
<protein>
    <submittedName>
        <fullName evidence="2">Alpha/beta hydrolase</fullName>
    </submittedName>
    <submittedName>
        <fullName evidence="3">Pimeloyl-ACP methyl ester carboxylesterase</fullName>
    </submittedName>
</protein>
<dbReference type="GO" id="GO:0016020">
    <property type="term" value="C:membrane"/>
    <property type="evidence" value="ECO:0007669"/>
    <property type="project" value="TreeGrafter"/>
</dbReference>
<accession>A0A1H2K1H2</accession>
<evidence type="ECO:0000259" key="1">
    <source>
        <dbReference type="Pfam" id="PF12697"/>
    </source>
</evidence>
<dbReference type="InterPro" id="IPR000073">
    <property type="entry name" value="AB_hydrolase_1"/>
</dbReference>
<sequence>MRPVHVGDRIDGGTYVDVAGQTLWHFSDGNPQGAPTVLLHGIFASAASWGAQVPDFLDAGLRLFLPERPGHGHSPDVDGDFTCASIVARTIAYLESVVGRPANLVGWADGAAIALVVARDRPDLVNRLVYVGGYLNSGGRQTDRFVELVLNRNPTTVEYLRTHHDATSPDGPEHFSVVYDKTIRMLSTEPDYAVADFADVRAPTLVVVADRGLVRMEHALDIVRTLPNARLAVLPGTHILPVEAPELFNPLVLSFLAADPPTEWLPE</sequence>
<proteinExistence type="predicted"/>
<dbReference type="Proteomes" id="UP000183180">
    <property type="component" value="Unassembled WGS sequence"/>
</dbReference>
<dbReference type="InterPro" id="IPR029058">
    <property type="entry name" value="AB_hydrolase_fold"/>
</dbReference>
<dbReference type="EMBL" id="JAVLUS010000009">
    <property type="protein sequence ID" value="MDS1114586.1"/>
    <property type="molecule type" value="Genomic_DNA"/>
</dbReference>
<evidence type="ECO:0000313" key="5">
    <source>
        <dbReference type="Proteomes" id="UP001265083"/>
    </source>
</evidence>
<dbReference type="STRING" id="158898.SAMN04488548_1342750"/>
<gene>
    <name evidence="2" type="ORF">RD149_12490</name>
    <name evidence="3" type="ORF">SAMN04488548_1342750</name>
</gene>
<dbReference type="Gene3D" id="3.40.50.1820">
    <property type="entry name" value="alpha/beta hydrolase"/>
    <property type="match status" value="1"/>
</dbReference>
<dbReference type="AlphaFoldDB" id="A0A1H2K1H2"/>
<keyword evidence="5" id="KW-1185">Reference proteome</keyword>
<dbReference type="Proteomes" id="UP001265083">
    <property type="component" value="Unassembled WGS sequence"/>
</dbReference>
<reference evidence="2 5" key="2">
    <citation type="submission" date="2023-08" db="EMBL/GenBank/DDBJ databases">
        <title>Bioegradation of LLDPE and BLDPE plastic by marine bacteria from coast plastic debris.</title>
        <authorList>
            <person name="Rong Z."/>
        </authorList>
    </citation>
    <scope>NUCLEOTIDE SEQUENCE [LARGE SCALE GENOMIC DNA]</scope>
    <source>
        <strain evidence="2 5">Z-2</strain>
    </source>
</reference>
<dbReference type="InterPro" id="IPR050266">
    <property type="entry name" value="AB_hydrolase_sf"/>
</dbReference>
<name>A0A1H2K1H2_9ACTN</name>
<evidence type="ECO:0000313" key="4">
    <source>
        <dbReference type="Proteomes" id="UP000183180"/>
    </source>
</evidence>
<dbReference type="GO" id="GO:0016787">
    <property type="term" value="F:hydrolase activity"/>
    <property type="evidence" value="ECO:0007669"/>
    <property type="project" value="UniProtKB-KW"/>
</dbReference>
<dbReference type="PANTHER" id="PTHR43798:SF33">
    <property type="entry name" value="HYDROLASE, PUTATIVE (AFU_ORTHOLOGUE AFUA_2G14860)-RELATED"/>
    <property type="match status" value="1"/>
</dbReference>
<organism evidence="3 4">
    <name type="scientific">Gordonia westfalica</name>
    <dbReference type="NCBI Taxonomy" id="158898"/>
    <lineage>
        <taxon>Bacteria</taxon>
        <taxon>Bacillati</taxon>
        <taxon>Actinomycetota</taxon>
        <taxon>Actinomycetes</taxon>
        <taxon>Mycobacteriales</taxon>
        <taxon>Gordoniaceae</taxon>
        <taxon>Gordonia</taxon>
    </lineage>
</organism>
<dbReference type="OrthoDB" id="495620at2"/>
<dbReference type="PANTHER" id="PTHR43798">
    <property type="entry name" value="MONOACYLGLYCEROL LIPASE"/>
    <property type="match status" value="1"/>
</dbReference>
<keyword evidence="2" id="KW-0378">Hydrolase</keyword>
<feature type="domain" description="AB hydrolase-1" evidence="1">
    <location>
        <begin position="37"/>
        <end position="249"/>
    </location>
</feature>
<dbReference type="Pfam" id="PF12697">
    <property type="entry name" value="Abhydrolase_6"/>
    <property type="match status" value="1"/>
</dbReference>